<evidence type="ECO:0000313" key="3">
    <source>
        <dbReference type="EMBL" id="KAK4536899.1"/>
    </source>
</evidence>
<organism evidence="3 4">
    <name type="scientific">Cyanidium caldarium</name>
    <name type="common">Red alga</name>
    <dbReference type="NCBI Taxonomy" id="2771"/>
    <lineage>
        <taxon>Eukaryota</taxon>
        <taxon>Rhodophyta</taxon>
        <taxon>Bangiophyceae</taxon>
        <taxon>Cyanidiales</taxon>
        <taxon>Cyanidiaceae</taxon>
        <taxon>Cyanidium</taxon>
    </lineage>
</organism>
<evidence type="ECO:0000256" key="2">
    <source>
        <dbReference type="SAM" id="SignalP"/>
    </source>
</evidence>
<feature type="compositionally biased region" description="Basic and acidic residues" evidence="1">
    <location>
        <begin position="140"/>
        <end position="155"/>
    </location>
</feature>
<reference evidence="3 4" key="1">
    <citation type="submission" date="2022-07" db="EMBL/GenBank/DDBJ databases">
        <title>Genome-wide signatures of adaptation to extreme environments.</title>
        <authorList>
            <person name="Cho C.H."/>
            <person name="Yoon H.S."/>
        </authorList>
    </citation>
    <scope>NUCLEOTIDE SEQUENCE [LARGE SCALE GENOMIC DNA]</scope>
    <source>
        <strain evidence="3 4">DBV 063 E5</strain>
    </source>
</reference>
<accession>A0AAV9IXR2</accession>
<dbReference type="EMBL" id="JANCYW010000010">
    <property type="protein sequence ID" value="KAK4536899.1"/>
    <property type="molecule type" value="Genomic_DNA"/>
</dbReference>
<gene>
    <name evidence="3" type="ORF">CDCA_CDCA10G2924</name>
</gene>
<keyword evidence="4" id="KW-1185">Reference proteome</keyword>
<feature type="region of interest" description="Disordered" evidence="1">
    <location>
        <begin position="49"/>
        <end position="114"/>
    </location>
</feature>
<evidence type="ECO:0000313" key="4">
    <source>
        <dbReference type="Proteomes" id="UP001301350"/>
    </source>
</evidence>
<dbReference type="Proteomes" id="UP001301350">
    <property type="component" value="Unassembled WGS sequence"/>
</dbReference>
<feature type="region of interest" description="Disordered" evidence="1">
    <location>
        <begin position="127"/>
        <end position="155"/>
    </location>
</feature>
<keyword evidence="2" id="KW-0732">Signal</keyword>
<proteinExistence type="predicted"/>
<dbReference type="AlphaFoldDB" id="A0AAV9IXR2"/>
<feature type="chain" id="PRO_5043821539" evidence="2">
    <location>
        <begin position="18"/>
        <end position="155"/>
    </location>
</feature>
<comment type="caution">
    <text evidence="3">The sequence shown here is derived from an EMBL/GenBank/DDBJ whole genome shotgun (WGS) entry which is preliminary data.</text>
</comment>
<name>A0AAV9IXR2_CYACA</name>
<sequence length="155" mass="16504">MSSILASLAGAAIGVQAASLLVVRGAADLQQIGVTRPLLWNDVLARQGTSVPRKPSADADQARARAAGVSGRPSAPAGMDAILERVPRKRKPWDLQGQWKDKITRGQQVSSPFGSAVPLEDVLSRVPDRKTGVGGSWARLEPRRPAGFDNRTFTD</sequence>
<evidence type="ECO:0000256" key="1">
    <source>
        <dbReference type="SAM" id="MobiDB-lite"/>
    </source>
</evidence>
<feature type="signal peptide" evidence="2">
    <location>
        <begin position="1"/>
        <end position="17"/>
    </location>
</feature>
<protein>
    <submittedName>
        <fullName evidence="3">Uncharacterized protein</fullName>
    </submittedName>
</protein>